<evidence type="ECO:0000256" key="8">
    <source>
        <dbReference type="ARBA" id="ARBA00022833"/>
    </source>
</evidence>
<dbReference type="GO" id="GO:0008777">
    <property type="term" value="F:acetylornithine deacetylase activity"/>
    <property type="evidence" value="ECO:0007669"/>
    <property type="project" value="UniProtKB-EC"/>
</dbReference>
<keyword evidence="4" id="KW-0055">Arginine biosynthesis</keyword>
<dbReference type="PROSITE" id="PS00759">
    <property type="entry name" value="ARGE_DAPE_CPG2_2"/>
    <property type="match status" value="1"/>
</dbReference>
<feature type="domain" description="Peptidase M20 dimerisation" evidence="10">
    <location>
        <begin position="175"/>
        <end position="284"/>
    </location>
</feature>
<keyword evidence="5" id="KW-0028">Amino-acid biosynthesis</keyword>
<protein>
    <submittedName>
        <fullName evidence="11">Acetylornithine deacetylase</fullName>
        <ecNumber evidence="11">3.5.1.16</ecNumber>
    </submittedName>
</protein>
<dbReference type="InterPro" id="IPR010169">
    <property type="entry name" value="AcOrn-deacetyl"/>
</dbReference>
<keyword evidence="8" id="KW-0862">Zinc</keyword>
<name>A0ABU6HFN8_9RHOB</name>
<gene>
    <name evidence="11" type="primary">argE</name>
    <name evidence="11" type="ORF">VK792_05830</name>
</gene>
<dbReference type="NCBIfam" id="NF005710">
    <property type="entry name" value="PRK07522.1"/>
    <property type="match status" value="1"/>
</dbReference>
<keyword evidence="12" id="KW-1185">Reference proteome</keyword>
<evidence type="ECO:0000256" key="2">
    <source>
        <dbReference type="ARBA" id="ARBA00005691"/>
    </source>
</evidence>
<dbReference type="InterPro" id="IPR050072">
    <property type="entry name" value="Peptidase_M20A"/>
</dbReference>
<keyword evidence="7 11" id="KW-0378">Hydrolase</keyword>
<dbReference type="PANTHER" id="PTHR43808">
    <property type="entry name" value="ACETYLORNITHINE DEACETYLASE"/>
    <property type="match status" value="1"/>
</dbReference>
<dbReference type="SUPFAM" id="SSF55031">
    <property type="entry name" value="Bacterial exopeptidase dimerisation domain"/>
    <property type="match status" value="1"/>
</dbReference>
<dbReference type="Pfam" id="PF07687">
    <property type="entry name" value="M20_dimer"/>
    <property type="match status" value="1"/>
</dbReference>
<comment type="similarity">
    <text evidence="2">Belongs to the peptidase M20A family. ArgE subfamily.</text>
</comment>
<dbReference type="EC" id="3.5.1.16" evidence="11"/>
<dbReference type="Pfam" id="PF01546">
    <property type="entry name" value="Peptidase_M20"/>
    <property type="match status" value="1"/>
</dbReference>
<evidence type="ECO:0000256" key="9">
    <source>
        <dbReference type="ARBA" id="ARBA00023285"/>
    </source>
</evidence>
<dbReference type="EMBL" id="JAYLLH010000005">
    <property type="protein sequence ID" value="MEC3860796.1"/>
    <property type="molecule type" value="Genomic_DNA"/>
</dbReference>
<dbReference type="PANTHER" id="PTHR43808:SF31">
    <property type="entry name" value="N-ACETYL-L-CITRULLINE DEACETYLASE"/>
    <property type="match status" value="1"/>
</dbReference>
<dbReference type="InterPro" id="IPR036264">
    <property type="entry name" value="Bact_exopeptidase_dim_dom"/>
</dbReference>
<dbReference type="RefSeq" id="WP_326296418.1">
    <property type="nucleotide sequence ID" value="NZ_JAYLLH010000005.1"/>
</dbReference>
<proteinExistence type="inferred from homology"/>
<evidence type="ECO:0000256" key="6">
    <source>
        <dbReference type="ARBA" id="ARBA00022723"/>
    </source>
</evidence>
<reference evidence="11 12" key="1">
    <citation type="submission" date="2024-01" db="EMBL/GenBank/DDBJ databases">
        <title>Mesobacterium rodlantinim sp. nov., isolated from shallow sea hydrothermal systems off Kueishantao Island.</title>
        <authorList>
            <person name="Su Z."/>
            <person name="Tang K."/>
        </authorList>
    </citation>
    <scope>NUCLEOTIDE SEQUENCE [LARGE SCALE GENOMIC DNA]</scope>
    <source>
        <strain evidence="11 12">TK19101</strain>
    </source>
</reference>
<dbReference type="Proteomes" id="UP001348149">
    <property type="component" value="Unassembled WGS sequence"/>
</dbReference>
<dbReference type="InterPro" id="IPR011650">
    <property type="entry name" value="Peptidase_M20_dimer"/>
</dbReference>
<dbReference type="CDD" id="cd03894">
    <property type="entry name" value="M20_ArgE"/>
    <property type="match status" value="1"/>
</dbReference>
<dbReference type="Gene3D" id="3.30.70.360">
    <property type="match status" value="1"/>
</dbReference>
<evidence type="ECO:0000259" key="10">
    <source>
        <dbReference type="Pfam" id="PF07687"/>
    </source>
</evidence>
<evidence type="ECO:0000256" key="7">
    <source>
        <dbReference type="ARBA" id="ARBA00022801"/>
    </source>
</evidence>
<comment type="caution">
    <text evidence="11">The sequence shown here is derived from an EMBL/GenBank/DDBJ whole genome shotgun (WGS) entry which is preliminary data.</text>
</comment>
<comment type="cofactor">
    <cofactor evidence="1">
        <name>Zn(2+)</name>
        <dbReference type="ChEBI" id="CHEBI:29105"/>
    </cofactor>
</comment>
<dbReference type="InterPro" id="IPR001261">
    <property type="entry name" value="ArgE/DapE_CS"/>
</dbReference>
<evidence type="ECO:0000313" key="12">
    <source>
        <dbReference type="Proteomes" id="UP001348149"/>
    </source>
</evidence>
<evidence type="ECO:0000256" key="5">
    <source>
        <dbReference type="ARBA" id="ARBA00022605"/>
    </source>
</evidence>
<evidence type="ECO:0000256" key="3">
    <source>
        <dbReference type="ARBA" id="ARBA00022490"/>
    </source>
</evidence>
<evidence type="ECO:0000256" key="4">
    <source>
        <dbReference type="ARBA" id="ARBA00022571"/>
    </source>
</evidence>
<dbReference type="NCBIfam" id="TIGR01892">
    <property type="entry name" value="AcOrn-deacetyl"/>
    <property type="match status" value="1"/>
</dbReference>
<dbReference type="InterPro" id="IPR002933">
    <property type="entry name" value="Peptidase_M20"/>
</dbReference>
<sequence>MTRTLARSEELLAQLVAYPTVSHLSNLDLIGFAADLLDGCGARVEVFHDETGQKANLFATIGPDRDGGIVLSGHSDVVSVDDQDWSSDPFSLLERDDLLFGRGSCDMKGFIATVLAMAPRFAEGPLRRPLHIALTHDEEVGCMGAQELVPELQKRGLKPAVAIIGEPTGMQIIEGHKGCCEYTVRFTGLEGHGSNPGRGVNAVSYAVQYVSRLMELAGDLQHRAPSNSRFDPPWTTVNIGALHGGTMHNVIPGKAVLDWEMRPVQWSDADFVKDHLQAHITDVLLPAMRAVSPKADIVTEVIGEVVGLEPMADNAARDLVAELTGSNSCDVVPFGTEAGLFQQMGMSVVVCGPGHIAQAHKPDEYVARSELVKCIQMLEGLGRKIAA</sequence>
<keyword evidence="6" id="KW-0479">Metal-binding</keyword>
<accession>A0ABU6HFN8</accession>
<evidence type="ECO:0000256" key="1">
    <source>
        <dbReference type="ARBA" id="ARBA00001947"/>
    </source>
</evidence>
<organism evidence="11 12">
    <name type="scientific">Mesobacterium hydrothermale</name>
    <dbReference type="NCBI Taxonomy" id="3111907"/>
    <lineage>
        <taxon>Bacteria</taxon>
        <taxon>Pseudomonadati</taxon>
        <taxon>Pseudomonadota</taxon>
        <taxon>Alphaproteobacteria</taxon>
        <taxon>Rhodobacterales</taxon>
        <taxon>Roseobacteraceae</taxon>
        <taxon>Mesobacterium</taxon>
    </lineage>
</organism>
<evidence type="ECO:0000313" key="11">
    <source>
        <dbReference type="EMBL" id="MEC3860796.1"/>
    </source>
</evidence>
<keyword evidence="3" id="KW-0963">Cytoplasm</keyword>
<dbReference type="SUPFAM" id="SSF53187">
    <property type="entry name" value="Zn-dependent exopeptidases"/>
    <property type="match status" value="1"/>
</dbReference>
<dbReference type="Gene3D" id="3.40.630.10">
    <property type="entry name" value="Zn peptidases"/>
    <property type="match status" value="1"/>
</dbReference>
<keyword evidence="9" id="KW-0170">Cobalt</keyword>